<dbReference type="EMBL" id="JACHXK010000002">
    <property type="protein sequence ID" value="MBB3109227.1"/>
    <property type="molecule type" value="Genomic_DNA"/>
</dbReference>
<protein>
    <submittedName>
        <fullName evidence="2">Uncharacterized protein</fullName>
    </submittedName>
</protein>
<gene>
    <name evidence="2" type="ORF">FHS18_001279</name>
</gene>
<sequence>MEKEQYYVSVSARTIETSPSRSEQLEIEATEQELNELQARLEREEHDYNVTSGRALIPYKSAERDPATEAFSEHLLELYAYIYELGTPSTREHIESMDILPELKNQNMDLPGYK</sequence>
<reference evidence="2 3" key="1">
    <citation type="submission" date="2020-08" db="EMBL/GenBank/DDBJ databases">
        <title>Genomic Encyclopedia of Type Strains, Phase III (KMG-III): the genomes of soil and plant-associated and newly described type strains.</title>
        <authorList>
            <person name="Whitman W."/>
        </authorList>
    </citation>
    <scope>NUCLEOTIDE SEQUENCE [LARGE SCALE GENOMIC DNA]</scope>
    <source>
        <strain evidence="2 3">CECT 5862</strain>
    </source>
</reference>
<dbReference type="RefSeq" id="WP_183598099.1">
    <property type="nucleotide sequence ID" value="NZ_JACHXK010000002.1"/>
</dbReference>
<feature type="coiled-coil region" evidence="1">
    <location>
        <begin position="20"/>
        <end position="54"/>
    </location>
</feature>
<evidence type="ECO:0000313" key="3">
    <source>
        <dbReference type="Proteomes" id="UP000570361"/>
    </source>
</evidence>
<comment type="caution">
    <text evidence="2">The sequence shown here is derived from an EMBL/GenBank/DDBJ whole genome shotgun (WGS) entry which is preliminary data.</text>
</comment>
<organism evidence="2 3">
    <name type="scientific">Paenibacillus phyllosphaerae</name>
    <dbReference type="NCBI Taxonomy" id="274593"/>
    <lineage>
        <taxon>Bacteria</taxon>
        <taxon>Bacillati</taxon>
        <taxon>Bacillota</taxon>
        <taxon>Bacilli</taxon>
        <taxon>Bacillales</taxon>
        <taxon>Paenibacillaceae</taxon>
        <taxon>Paenibacillus</taxon>
    </lineage>
</organism>
<dbReference type="AlphaFoldDB" id="A0A7W5FLP0"/>
<keyword evidence="3" id="KW-1185">Reference proteome</keyword>
<name>A0A7W5FLP0_9BACL</name>
<keyword evidence="1" id="KW-0175">Coiled coil</keyword>
<evidence type="ECO:0000256" key="1">
    <source>
        <dbReference type="SAM" id="Coils"/>
    </source>
</evidence>
<dbReference type="Proteomes" id="UP000570361">
    <property type="component" value="Unassembled WGS sequence"/>
</dbReference>
<evidence type="ECO:0000313" key="2">
    <source>
        <dbReference type="EMBL" id="MBB3109227.1"/>
    </source>
</evidence>
<proteinExistence type="predicted"/>
<accession>A0A7W5FLP0</accession>